<dbReference type="Gene3D" id="4.10.280.10">
    <property type="entry name" value="Helix-loop-helix DNA-binding domain"/>
    <property type="match status" value="1"/>
</dbReference>
<proteinExistence type="predicted"/>
<dbReference type="InterPro" id="IPR026052">
    <property type="entry name" value="DNA-bd_prot-inh"/>
</dbReference>
<evidence type="ECO:0000256" key="4">
    <source>
        <dbReference type="ARBA" id="ARBA00023163"/>
    </source>
</evidence>
<keyword evidence="4" id="KW-0804">Transcription</keyword>
<evidence type="ECO:0000256" key="3">
    <source>
        <dbReference type="ARBA" id="ARBA00023015"/>
    </source>
</evidence>
<comment type="caution">
    <text evidence="7">The sequence shown here is derived from an EMBL/GenBank/DDBJ whole genome shotgun (WGS) entry which is preliminary data.</text>
</comment>
<dbReference type="GO" id="GO:0032922">
    <property type="term" value="P:circadian regulation of gene expression"/>
    <property type="evidence" value="ECO:0007669"/>
    <property type="project" value="TreeGrafter"/>
</dbReference>
<reference evidence="7" key="1">
    <citation type="submission" date="2021-02" db="EMBL/GenBank/DDBJ databases">
        <authorList>
            <person name="Nowell W R."/>
        </authorList>
    </citation>
    <scope>NUCLEOTIDE SEQUENCE</scope>
</reference>
<protein>
    <recommendedName>
        <fullName evidence="9">BHLH domain-containing protein</fullName>
    </recommendedName>
</protein>
<dbReference type="GO" id="GO:0046983">
    <property type="term" value="F:protein dimerization activity"/>
    <property type="evidence" value="ECO:0007669"/>
    <property type="project" value="InterPro"/>
</dbReference>
<evidence type="ECO:0000256" key="6">
    <source>
        <dbReference type="SAM" id="MobiDB-lite"/>
    </source>
</evidence>
<evidence type="ECO:0000256" key="2">
    <source>
        <dbReference type="ARBA" id="ARBA00022491"/>
    </source>
</evidence>
<sequence length="110" mass="13157">MTSMINSNDNLYELKQEYQKLATLVPILPKDQCLSELEFIEFVIIYIRQLQNKLLEFDQFNEHNDKQNYFRLSTPTYLFNQLPQIQNDKSSSNIRRNPLTPINPDNTRLF</sequence>
<dbReference type="InterPro" id="IPR036638">
    <property type="entry name" value="HLH_DNA-bd_sf"/>
</dbReference>
<dbReference type="GO" id="GO:0030154">
    <property type="term" value="P:cell differentiation"/>
    <property type="evidence" value="ECO:0007669"/>
    <property type="project" value="TreeGrafter"/>
</dbReference>
<comment type="subcellular location">
    <subcellularLocation>
        <location evidence="1">Nucleus</location>
    </subcellularLocation>
</comment>
<gene>
    <name evidence="7" type="ORF">VCS650_LOCUS23293</name>
</gene>
<accession>A0A814TD52</accession>
<dbReference type="OrthoDB" id="10047910at2759"/>
<feature type="region of interest" description="Disordered" evidence="6">
    <location>
        <begin position="88"/>
        <end position="110"/>
    </location>
</feature>
<evidence type="ECO:0000313" key="7">
    <source>
        <dbReference type="EMBL" id="CAF1159843.1"/>
    </source>
</evidence>
<dbReference type="GO" id="GO:0005737">
    <property type="term" value="C:cytoplasm"/>
    <property type="evidence" value="ECO:0007669"/>
    <property type="project" value="InterPro"/>
</dbReference>
<organism evidence="7 8">
    <name type="scientific">Adineta steineri</name>
    <dbReference type="NCBI Taxonomy" id="433720"/>
    <lineage>
        <taxon>Eukaryota</taxon>
        <taxon>Metazoa</taxon>
        <taxon>Spiralia</taxon>
        <taxon>Gnathifera</taxon>
        <taxon>Rotifera</taxon>
        <taxon>Eurotatoria</taxon>
        <taxon>Bdelloidea</taxon>
        <taxon>Adinetida</taxon>
        <taxon>Adinetidae</taxon>
        <taxon>Adineta</taxon>
    </lineage>
</organism>
<dbReference type="Proteomes" id="UP000663891">
    <property type="component" value="Unassembled WGS sequence"/>
</dbReference>
<dbReference type="PANTHER" id="PTHR11723">
    <property type="entry name" value="DNA-BINDING PROTEIN INHIBITOR"/>
    <property type="match status" value="1"/>
</dbReference>
<dbReference type="AlphaFoldDB" id="A0A814TD52"/>
<keyword evidence="3" id="KW-0805">Transcription regulation</keyword>
<keyword evidence="5" id="KW-0539">Nucleus</keyword>
<evidence type="ECO:0000313" key="8">
    <source>
        <dbReference type="Proteomes" id="UP000663891"/>
    </source>
</evidence>
<dbReference type="SUPFAM" id="SSF47459">
    <property type="entry name" value="HLH, helix-loop-helix DNA-binding domain"/>
    <property type="match status" value="1"/>
</dbReference>
<evidence type="ECO:0000256" key="1">
    <source>
        <dbReference type="ARBA" id="ARBA00004123"/>
    </source>
</evidence>
<dbReference type="EMBL" id="CAJNON010000272">
    <property type="protein sequence ID" value="CAF1159843.1"/>
    <property type="molecule type" value="Genomic_DNA"/>
</dbReference>
<name>A0A814TD52_9BILA</name>
<dbReference type="GO" id="GO:0000122">
    <property type="term" value="P:negative regulation of transcription by RNA polymerase II"/>
    <property type="evidence" value="ECO:0007669"/>
    <property type="project" value="InterPro"/>
</dbReference>
<evidence type="ECO:0008006" key="9">
    <source>
        <dbReference type="Google" id="ProtNLM"/>
    </source>
</evidence>
<dbReference type="GO" id="GO:0005634">
    <property type="term" value="C:nucleus"/>
    <property type="evidence" value="ECO:0007669"/>
    <property type="project" value="UniProtKB-SubCell"/>
</dbReference>
<keyword evidence="2" id="KW-0678">Repressor</keyword>
<dbReference type="PANTHER" id="PTHR11723:SF17">
    <property type="entry name" value="PROTEIN EXTRA-MACROCHAETAE"/>
    <property type="match status" value="1"/>
</dbReference>
<evidence type="ECO:0000256" key="5">
    <source>
        <dbReference type="ARBA" id="ARBA00023242"/>
    </source>
</evidence>